<gene>
    <name evidence="4" type="ORF">HW932_20640</name>
</gene>
<dbReference type="GO" id="GO:0003677">
    <property type="term" value="F:DNA binding"/>
    <property type="evidence" value="ECO:0007669"/>
    <property type="project" value="UniProtKB-KW"/>
</dbReference>
<dbReference type="Proteomes" id="UP000592294">
    <property type="component" value="Unassembled WGS sequence"/>
</dbReference>
<sequence length="295" mass="33487">MKIATWQALAPVMHQIQTLRLEYIELPAYWPWPRCAAPRQEALRFAEESGLIDPVIVRSVGNPGFPRYELLSGRDSLELARHLFRTDIPAVILDLTLTEAQEFVRVFNAEEQRSPEATSPIGQRLLTIVEEIQSKMEELAQRHIRYTWRQAAKEYGVSPALLSHGRRLQQALHPVAKEALKRGGISLGHAKALTRFRYKEQPRIVARILERGASVRDIEQSARCRALGAEDGLSEGLIERDPNAIALEQAIAEQRGWKAQLAYDAEQQRGTLTLEFQNLDILDDILEKMGVDLDR</sequence>
<evidence type="ECO:0000259" key="2">
    <source>
        <dbReference type="Pfam" id="PF17762"/>
    </source>
</evidence>
<feature type="domain" description="ParB/Spo0J HTH" evidence="2">
    <location>
        <begin position="142"/>
        <end position="223"/>
    </location>
</feature>
<dbReference type="Gene3D" id="1.10.10.2830">
    <property type="match status" value="1"/>
</dbReference>
<name>A0A850RJH7_9GAMM</name>
<protein>
    <recommendedName>
        <fullName evidence="6">ParB/RepB/Spo0J family partition protein</fullName>
    </recommendedName>
</protein>
<feature type="domain" description="ParB C-terminal dimerisation" evidence="3">
    <location>
        <begin position="240"/>
        <end position="289"/>
    </location>
</feature>
<evidence type="ECO:0000259" key="3">
    <source>
        <dbReference type="Pfam" id="PF23552"/>
    </source>
</evidence>
<dbReference type="InterPro" id="IPR050336">
    <property type="entry name" value="Chromosome_partition/occlusion"/>
</dbReference>
<keyword evidence="1" id="KW-0238">DNA-binding</keyword>
<dbReference type="InterPro" id="IPR041468">
    <property type="entry name" value="HTH_ParB/Spo0J"/>
</dbReference>
<accession>A0A850RJH7</accession>
<evidence type="ECO:0000313" key="4">
    <source>
        <dbReference type="EMBL" id="NVZ11657.1"/>
    </source>
</evidence>
<organism evidence="4 5">
    <name type="scientific">Allochromatium humboldtianum</name>
    <dbReference type="NCBI Taxonomy" id="504901"/>
    <lineage>
        <taxon>Bacteria</taxon>
        <taxon>Pseudomonadati</taxon>
        <taxon>Pseudomonadota</taxon>
        <taxon>Gammaproteobacteria</taxon>
        <taxon>Chromatiales</taxon>
        <taxon>Chromatiaceae</taxon>
        <taxon>Allochromatium</taxon>
    </lineage>
</organism>
<comment type="caution">
    <text evidence="4">The sequence shown here is derived from an EMBL/GenBank/DDBJ whole genome shotgun (WGS) entry which is preliminary data.</text>
</comment>
<dbReference type="SUPFAM" id="SSF109709">
    <property type="entry name" value="KorB DNA-binding domain-like"/>
    <property type="match status" value="1"/>
</dbReference>
<evidence type="ECO:0000313" key="5">
    <source>
        <dbReference type="Proteomes" id="UP000592294"/>
    </source>
</evidence>
<dbReference type="InterPro" id="IPR036086">
    <property type="entry name" value="ParB/Sulfiredoxin_sf"/>
</dbReference>
<dbReference type="PANTHER" id="PTHR33375:SF1">
    <property type="entry name" value="CHROMOSOME-PARTITIONING PROTEIN PARB-RELATED"/>
    <property type="match status" value="1"/>
</dbReference>
<dbReference type="SUPFAM" id="SSF110849">
    <property type="entry name" value="ParB/Sulfiredoxin"/>
    <property type="match status" value="1"/>
</dbReference>
<dbReference type="InterPro" id="IPR057240">
    <property type="entry name" value="ParB_dimer_C"/>
</dbReference>
<evidence type="ECO:0000256" key="1">
    <source>
        <dbReference type="ARBA" id="ARBA00023125"/>
    </source>
</evidence>
<dbReference type="EMBL" id="JABZEO010000032">
    <property type="protein sequence ID" value="NVZ11657.1"/>
    <property type="molecule type" value="Genomic_DNA"/>
</dbReference>
<dbReference type="GO" id="GO:0005694">
    <property type="term" value="C:chromosome"/>
    <property type="evidence" value="ECO:0007669"/>
    <property type="project" value="TreeGrafter"/>
</dbReference>
<dbReference type="RefSeq" id="WP_176978347.1">
    <property type="nucleotide sequence ID" value="NZ_JABZEO010000032.1"/>
</dbReference>
<keyword evidence="5" id="KW-1185">Reference proteome</keyword>
<dbReference type="Pfam" id="PF17762">
    <property type="entry name" value="HTH_ParB"/>
    <property type="match status" value="1"/>
</dbReference>
<reference evidence="4 5" key="1">
    <citation type="submission" date="2020-06" db="EMBL/GenBank/DDBJ databases">
        <title>Whole-genome sequence of Allochromatium humboldtianum DSM 21881, type strain.</title>
        <authorList>
            <person name="Kyndt J.A."/>
            <person name="Meyer T.E."/>
        </authorList>
    </citation>
    <scope>NUCLEOTIDE SEQUENCE [LARGE SCALE GENOMIC DNA]</scope>
    <source>
        <strain evidence="4 5">DSM 21881</strain>
    </source>
</reference>
<evidence type="ECO:0008006" key="6">
    <source>
        <dbReference type="Google" id="ProtNLM"/>
    </source>
</evidence>
<dbReference type="GO" id="GO:0007059">
    <property type="term" value="P:chromosome segregation"/>
    <property type="evidence" value="ECO:0007669"/>
    <property type="project" value="TreeGrafter"/>
</dbReference>
<dbReference type="AlphaFoldDB" id="A0A850RJH7"/>
<proteinExistence type="predicted"/>
<dbReference type="Pfam" id="PF23552">
    <property type="entry name" value="ParB_C"/>
    <property type="match status" value="1"/>
</dbReference>
<dbReference type="PANTHER" id="PTHR33375">
    <property type="entry name" value="CHROMOSOME-PARTITIONING PROTEIN PARB-RELATED"/>
    <property type="match status" value="1"/>
</dbReference>